<feature type="non-terminal residue" evidence="1">
    <location>
        <position position="103"/>
    </location>
</feature>
<dbReference type="AlphaFoldDB" id="A0A523YP33"/>
<organism evidence="1 2">
    <name type="scientific">Aerophobetes bacterium</name>
    <dbReference type="NCBI Taxonomy" id="2030807"/>
    <lineage>
        <taxon>Bacteria</taxon>
        <taxon>Candidatus Aerophobota</taxon>
    </lineage>
</organism>
<protein>
    <recommendedName>
        <fullName evidence="3">DUF4131 domain-containing protein</fullName>
    </recommendedName>
</protein>
<evidence type="ECO:0000313" key="1">
    <source>
        <dbReference type="EMBL" id="TET93275.1"/>
    </source>
</evidence>
<name>A0A523YP33_UNCAE</name>
<accession>A0A523YP33</accession>
<proteinExistence type="predicted"/>
<sequence>MKIVRKKRNLWLICLLVIAGTFLISSCVYGLPKKEPLSYKALKNKYEIGGLLVDAEKGEIHLTGRVVNHKGWVQFLFYAPGYKWLKEESAIVIDADLSSLQTA</sequence>
<evidence type="ECO:0008006" key="3">
    <source>
        <dbReference type="Google" id="ProtNLM"/>
    </source>
</evidence>
<evidence type="ECO:0000313" key="2">
    <source>
        <dbReference type="Proteomes" id="UP000316925"/>
    </source>
</evidence>
<gene>
    <name evidence="1" type="ORF">E3J33_02230</name>
</gene>
<dbReference type="EMBL" id="SOIJ01000127">
    <property type="protein sequence ID" value="TET93275.1"/>
    <property type="molecule type" value="Genomic_DNA"/>
</dbReference>
<dbReference type="Proteomes" id="UP000316925">
    <property type="component" value="Unassembled WGS sequence"/>
</dbReference>
<reference evidence="1 2" key="1">
    <citation type="submission" date="2019-03" db="EMBL/GenBank/DDBJ databases">
        <title>Metabolic potential of uncultured bacteria and archaea associated with petroleum seepage in deep-sea sediments.</title>
        <authorList>
            <person name="Dong X."/>
            <person name="Hubert C."/>
        </authorList>
    </citation>
    <scope>NUCLEOTIDE SEQUENCE [LARGE SCALE GENOMIC DNA]</scope>
    <source>
        <strain evidence="1">E29_bin28</strain>
    </source>
</reference>
<dbReference type="PROSITE" id="PS51257">
    <property type="entry name" value="PROKAR_LIPOPROTEIN"/>
    <property type="match status" value="1"/>
</dbReference>
<comment type="caution">
    <text evidence="1">The sequence shown here is derived from an EMBL/GenBank/DDBJ whole genome shotgun (WGS) entry which is preliminary data.</text>
</comment>